<protein>
    <submittedName>
        <fullName evidence="1">Uncharacterized protein</fullName>
    </submittedName>
</protein>
<reference evidence="1 2" key="1">
    <citation type="journal article" date="2019" name="Sci. Rep.">
        <title>Orb-weaving spider Araneus ventricosus genome elucidates the spidroin gene catalogue.</title>
        <authorList>
            <person name="Kono N."/>
            <person name="Nakamura H."/>
            <person name="Ohtoshi R."/>
            <person name="Moran D.A.P."/>
            <person name="Shinohara A."/>
            <person name="Yoshida Y."/>
            <person name="Fujiwara M."/>
            <person name="Mori M."/>
            <person name="Tomita M."/>
            <person name="Arakawa K."/>
        </authorList>
    </citation>
    <scope>NUCLEOTIDE SEQUENCE [LARGE SCALE GENOMIC DNA]</scope>
</reference>
<organism evidence="1 2">
    <name type="scientific">Araneus ventricosus</name>
    <name type="common">Orbweaver spider</name>
    <name type="synonym">Epeira ventricosa</name>
    <dbReference type="NCBI Taxonomy" id="182803"/>
    <lineage>
        <taxon>Eukaryota</taxon>
        <taxon>Metazoa</taxon>
        <taxon>Ecdysozoa</taxon>
        <taxon>Arthropoda</taxon>
        <taxon>Chelicerata</taxon>
        <taxon>Arachnida</taxon>
        <taxon>Araneae</taxon>
        <taxon>Araneomorphae</taxon>
        <taxon>Entelegynae</taxon>
        <taxon>Araneoidea</taxon>
        <taxon>Araneidae</taxon>
        <taxon>Araneus</taxon>
    </lineage>
</organism>
<name>A0A4Y2D5P3_ARAVE</name>
<accession>A0A4Y2D5P3</accession>
<sequence length="136" mass="15628">MFFNDGVVLHCCRTSFSAKTRSSRPVFRDSFLRLSGIKSRSHLMLKLSLDRYRSIRRHQGDFILNHRPFRGILAKMAEGAYLYTVHLLEIPAIMVAPTSPVLNYRRNLFENPGQCMNITVECTSPIVASDKFINFC</sequence>
<comment type="caution">
    <text evidence="1">The sequence shown here is derived from an EMBL/GenBank/DDBJ whole genome shotgun (WGS) entry which is preliminary data.</text>
</comment>
<evidence type="ECO:0000313" key="1">
    <source>
        <dbReference type="EMBL" id="GBM12011.1"/>
    </source>
</evidence>
<keyword evidence="2" id="KW-1185">Reference proteome</keyword>
<dbReference type="AlphaFoldDB" id="A0A4Y2D5P3"/>
<dbReference type="EMBL" id="BGPR01000307">
    <property type="protein sequence ID" value="GBM12011.1"/>
    <property type="molecule type" value="Genomic_DNA"/>
</dbReference>
<evidence type="ECO:0000313" key="2">
    <source>
        <dbReference type="Proteomes" id="UP000499080"/>
    </source>
</evidence>
<gene>
    <name evidence="1" type="ORF">AVEN_256097_1</name>
</gene>
<proteinExistence type="predicted"/>
<dbReference type="Proteomes" id="UP000499080">
    <property type="component" value="Unassembled WGS sequence"/>
</dbReference>